<feature type="non-terminal residue" evidence="4">
    <location>
        <position position="262"/>
    </location>
</feature>
<dbReference type="SUPFAM" id="SSF55136">
    <property type="entry name" value="Probable bacterial effector-binding domain"/>
    <property type="match status" value="1"/>
</dbReference>
<reference evidence="4 5" key="1">
    <citation type="journal article" date="2018" name="Gigascience">
        <title>Genomes of trombidid mites reveal novel predicted allergens and laterally-transferred genes associated with secondary metabolism.</title>
        <authorList>
            <person name="Dong X."/>
            <person name="Chaisiri K."/>
            <person name="Xia D."/>
            <person name="Armstrong S.D."/>
            <person name="Fang Y."/>
            <person name="Donnelly M.J."/>
            <person name="Kadowaki T."/>
            <person name="McGarry J.W."/>
            <person name="Darby A.C."/>
            <person name="Makepeace B.L."/>
        </authorList>
    </citation>
    <scope>NUCLEOTIDE SEQUENCE [LARGE SCALE GENOMIC DNA]</scope>
    <source>
        <strain evidence="4">UoL-UT</strain>
    </source>
</reference>
<dbReference type="GO" id="GO:0000421">
    <property type="term" value="C:autophagosome membrane"/>
    <property type="evidence" value="ECO:0007669"/>
    <property type="project" value="TreeGrafter"/>
</dbReference>
<accession>A0A443S653</accession>
<dbReference type="Gene3D" id="3.20.80.10">
    <property type="entry name" value="Regulatory factor, effector binding domain"/>
    <property type="match status" value="1"/>
</dbReference>
<protein>
    <submittedName>
        <fullName evidence="4">Testis-expressed sequence 264 protein-like protein</fullName>
    </submittedName>
</protein>
<dbReference type="PANTHER" id="PTHR15949:SF3">
    <property type="entry name" value="TESTIS-EXPRESSED PROTEIN 264"/>
    <property type="match status" value="1"/>
</dbReference>
<keyword evidence="5" id="KW-1185">Reference proteome</keyword>
<dbReference type="Proteomes" id="UP000288716">
    <property type="component" value="Unassembled WGS sequence"/>
</dbReference>
<evidence type="ECO:0000256" key="2">
    <source>
        <dbReference type="SAM" id="Phobius"/>
    </source>
</evidence>
<feature type="region of interest" description="Disordered" evidence="1">
    <location>
        <begin position="211"/>
        <end position="262"/>
    </location>
</feature>
<dbReference type="GO" id="GO:0005789">
    <property type="term" value="C:endoplasmic reticulum membrane"/>
    <property type="evidence" value="ECO:0007669"/>
    <property type="project" value="TreeGrafter"/>
</dbReference>
<dbReference type="AlphaFoldDB" id="A0A443S653"/>
<keyword evidence="2" id="KW-1133">Transmembrane helix</keyword>
<organism evidence="4 5">
    <name type="scientific">Leptotrombidium deliense</name>
    <dbReference type="NCBI Taxonomy" id="299467"/>
    <lineage>
        <taxon>Eukaryota</taxon>
        <taxon>Metazoa</taxon>
        <taxon>Ecdysozoa</taxon>
        <taxon>Arthropoda</taxon>
        <taxon>Chelicerata</taxon>
        <taxon>Arachnida</taxon>
        <taxon>Acari</taxon>
        <taxon>Acariformes</taxon>
        <taxon>Trombidiformes</taxon>
        <taxon>Prostigmata</taxon>
        <taxon>Anystina</taxon>
        <taxon>Parasitengona</taxon>
        <taxon>Trombiculoidea</taxon>
        <taxon>Trombiculidae</taxon>
        <taxon>Leptotrombidium</taxon>
    </lineage>
</organism>
<keyword evidence="2" id="KW-0472">Membrane</keyword>
<dbReference type="GO" id="GO:0005634">
    <property type="term" value="C:nucleus"/>
    <property type="evidence" value="ECO:0007669"/>
    <property type="project" value="TreeGrafter"/>
</dbReference>
<evidence type="ECO:0000259" key="3">
    <source>
        <dbReference type="Pfam" id="PF06445"/>
    </source>
</evidence>
<keyword evidence="2" id="KW-0812">Transmembrane</keyword>
<proteinExistence type="predicted"/>
<name>A0A443S653_9ACAR</name>
<sequence>MSLELWLLFIIIALIVTVFGSLIFFGLFYEIEVKAGHTPIQVNGRRFAFKSFVGPYSEAGSAFTELFALLASKLPEFIDDSLTTIGVYYDDPNTVEDMNHCKYIVGVLMPNEDNALFAQIERLLSDKEYKFATLPTIDHVVHTSFPYRGALSIIIAMRRVYPMLKQFITEHNLCAHPAIEFYRGDQIYFILPLAKQDQFYFIHDDVDDDLSDRSSQNGTTADDETKDSSKETGGETNGSQSDNAMSSRSSRSSFEELTIDGR</sequence>
<dbReference type="OrthoDB" id="2140079at2759"/>
<evidence type="ECO:0000256" key="1">
    <source>
        <dbReference type="SAM" id="MobiDB-lite"/>
    </source>
</evidence>
<dbReference type="PANTHER" id="PTHR15949">
    <property type="entry name" value="TESTIS-EXPRESSED PROTEIN 264"/>
    <property type="match status" value="1"/>
</dbReference>
<dbReference type="EMBL" id="NCKV01007408">
    <property type="protein sequence ID" value="RWS22981.1"/>
    <property type="molecule type" value="Genomic_DNA"/>
</dbReference>
<feature type="transmembrane region" description="Helical" evidence="2">
    <location>
        <begin position="6"/>
        <end position="29"/>
    </location>
</feature>
<dbReference type="InterPro" id="IPR029442">
    <property type="entry name" value="GyrI-like"/>
</dbReference>
<dbReference type="GO" id="GO:0005657">
    <property type="term" value="C:replication fork"/>
    <property type="evidence" value="ECO:0007669"/>
    <property type="project" value="TreeGrafter"/>
</dbReference>
<evidence type="ECO:0000313" key="5">
    <source>
        <dbReference type="Proteomes" id="UP000288716"/>
    </source>
</evidence>
<dbReference type="Pfam" id="PF06445">
    <property type="entry name" value="GyrI-like"/>
    <property type="match status" value="1"/>
</dbReference>
<evidence type="ECO:0000313" key="4">
    <source>
        <dbReference type="EMBL" id="RWS22981.1"/>
    </source>
</evidence>
<dbReference type="VEuPathDB" id="VectorBase:LDEU009059"/>
<dbReference type="InterPro" id="IPR011256">
    <property type="entry name" value="Reg_factor_effector_dom_sf"/>
</dbReference>
<dbReference type="GO" id="GO:0106300">
    <property type="term" value="P:protein-DNA covalent cross-linking repair"/>
    <property type="evidence" value="ECO:0007669"/>
    <property type="project" value="TreeGrafter"/>
</dbReference>
<feature type="domain" description="GyrI-like small molecule binding" evidence="3">
    <location>
        <begin position="41"/>
        <end position="135"/>
    </location>
</feature>
<comment type="caution">
    <text evidence="4">The sequence shown here is derived from an EMBL/GenBank/DDBJ whole genome shotgun (WGS) entry which is preliminary data.</text>
</comment>
<gene>
    <name evidence="4" type="ORF">B4U80_00903</name>
</gene>
<dbReference type="GO" id="GO:0061709">
    <property type="term" value="P:reticulophagy"/>
    <property type="evidence" value="ECO:0007669"/>
    <property type="project" value="TreeGrafter"/>
</dbReference>